<feature type="region of interest" description="Disordered" evidence="1">
    <location>
        <begin position="159"/>
        <end position="201"/>
    </location>
</feature>
<feature type="region of interest" description="Disordered" evidence="1">
    <location>
        <begin position="23"/>
        <end position="145"/>
    </location>
</feature>
<dbReference type="Proteomes" id="UP001054889">
    <property type="component" value="Unassembled WGS sequence"/>
</dbReference>
<reference evidence="2" key="2">
    <citation type="submission" date="2021-12" db="EMBL/GenBank/DDBJ databases">
        <title>Resequencing data analysis of finger millet.</title>
        <authorList>
            <person name="Hatakeyama M."/>
            <person name="Aluri S."/>
            <person name="Balachadran M.T."/>
            <person name="Sivarajan S.R."/>
            <person name="Poveda L."/>
            <person name="Shimizu-Inatsugi R."/>
            <person name="Schlapbach R."/>
            <person name="Sreeman S.M."/>
            <person name="Shimizu K.K."/>
        </authorList>
    </citation>
    <scope>NUCLEOTIDE SEQUENCE</scope>
</reference>
<feature type="compositionally biased region" description="Low complexity" evidence="1">
    <location>
        <begin position="169"/>
        <end position="178"/>
    </location>
</feature>
<keyword evidence="3" id="KW-1185">Reference proteome</keyword>
<comment type="caution">
    <text evidence="2">The sequence shown here is derived from an EMBL/GenBank/DDBJ whole genome shotgun (WGS) entry which is preliminary data.</text>
</comment>
<organism evidence="2 3">
    <name type="scientific">Eleusine coracana subsp. coracana</name>
    <dbReference type="NCBI Taxonomy" id="191504"/>
    <lineage>
        <taxon>Eukaryota</taxon>
        <taxon>Viridiplantae</taxon>
        <taxon>Streptophyta</taxon>
        <taxon>Embryophyta</taxon>
        <taxon>Tracheophyta</taxon>
        <taxon>Spermatophyta</taxon>
        <taxon>Magnoliopsida</taxon>
        <taxon>Liliopsida</taxon>
        <taxon>Poales</taxon>
        <taxon>Poaceae</taxon>
        <taxon>PACMAD clade</taxon>
        <taxon>Chloridoideae</taxon>
        <taxon>Cynodonteae</taxon>
        <taxon>Eleusininae</taxon>
        <taxon>Eleusine</taxon>
    </lineage>
</organism>
<sequence>MRGIGAAARRGAHLPASYAAAFSSFSGIGGGGSGGGVGRGRGSGSGPSPFGQQPRAPGRPIPDDDGADPFSAPSSVGRGRGETAIPSFSAFSGGGAAAAAADRRCRRRPPPRTPPSITSPSPSKSPLRPPIPSDRALAPHSPRCHARSLPLAPAAVCRGFSNPLRTTPPRRTASSGAARRSRLLRLHLLPARNPSYRQRTP</sequence>
<evidence type="ECO:0000256" key="1">
    <source>
        <dbReference type="SAM" id="MobiDB-lite"/>
    </source>
</evidence>
<accession>A0AAV5CIC1</accession>
<feature type="compositionally biased region" description="Low complexity" evidence="1">
    <location>
        <begin position="115"/>
        <end position="126"/>
    </location>
</feature>
<dbReference type="AlphaFoldDB" id="A0AAV5CIC1"/>
<proteinExistence type="predicted"/>
<evidence type="ECO:0000313" key="2">
    <source>
        <dbReference type="EMBL" id="GJM97746.1"/>
    </source>
</evidence>
<reference evidence="2" key="1">
    <citation type="journal article" date="2018" name="DNA Res.">
        <title>Multiple hybrid de novo genome assembly of finger millet, an orphan allotetraploid crop.</title>
        <authorList>
            <person name="Hatakeyama M."/>
            <person name="Aluri S."/>
            <person name="Balachadran M.T."/>
            <person name="Sivarajan S.R."/>
            <person name="Patrignani A."/>
            <person name="Gruter S."/>
            <person name="Poveda L."/>
            <person name="Shimizu-Inatsugi R."/>
            <person name="Baeten J."/>
            <person name="Francoijs K.J."/>
            <person name="Nataraja K.N."/>
            <person name="Reddy Y.A.N."/>
            <person name="Phadnis S."/>
            <person name="Ravikumar R.L."/>
            <person name="Schlapbach R."/>
            <person name="Sreeman S.M."/>
            <person name="Shimizu K.K."/>
        </authorList>
    </citation>
    <scope>NUCLEOTIDE SEQUENCE</scope>
</reference>
<name>A0AAV5CIC1_ELECO</name>
<dbReference type="EMBL" id="BQKI01000007">
    <property type="protein sequence ID" value="GJM97746.1"/>
    <property type="molecule type" value="Genomic_DNA"/>
</dbReference>
<evidence type="ECO:0000313" key="3">
    <source>
        <dbReference type="Proteomes" id="UP001054889"/>
    </source>
</evidence>
<gene>
    <name evidence="2" type="primary">ga14697</name>
    <name evidence="2" type="ORF">PR202_ga14697</name>
</gene>
<feature type="compositionally biased region" description="Gly residues" evidence="1">
    <location>
        <begin position="27"/>
        <end position="45"/>
    </location>
</feature>
<protein>
    <submittedName>
        <fullName evidence="2">Uncharacterized protein</fullName>
    </submittedName>
</protein>